<organism evidence="6 7">
    <name type="scientific">Mesorhizobium salmacidum</name>
    <dbReference type="NCBI Taxonomy" id="3015171"/>
    <lineage>
        <taxon>Bacteria</taxon>
        <taxon>Pseudomonadati</taxon>
        <taxon>Pseudomonadota</taxon>
        <taxon>Alphaproteobacteria</taxon>
        <taxon>Hyphomicrobiales</taxon>
        <taxon>Phyllobacteriaceae</taxon>
        <taxon>Mesorhizobium</taxon>
    </lineage>
</organism>
<dbReference type="PANTHER" id="PTHR37423">
    <property type="entry name" value="SOLUBLE LYTIC MUREIN TRANSGLYCOSYLASE-RELATED"/>
    <property type="match status" value="1"/>
</dbReference>
<dbReference type="InterPro" id="IPR008258">
    <property type="entry name" value="Transglycosylase_SLT_dom_1"/>
</dbReference>
<feature type="region of interest" description="Disordered" evidence="3">
    <location>
        <begin position="264"/>
        <end position="291"/>
    </location>
</feature>
<comment type="similarity">
    <text evidence="1">Belongs to the transglycosylase Slt family.</text>
</comment>
<dbReference type="RefSeq" id="WP_337108359.1">
    <property type="nucleotide sequence ID" value="NZ_JAPYKS010000020.1"/>
</dbReference>
<proteinExistence type="inferred from homology"/>
<dbReference type="SUPFAM" id="SSF53955">
    <property type="entry name" value="Lysozyme-like"/>
    <property type="match status" value="1"/>
</dbReference>
<protein>
    <submittedName>
        <fullName evidence="6">Lytic transglycosylase domain-containing protein</fullName>
    </submittedName>
</protein>
<keyword evidence="4" id="KW-0732">Signal</keyword>
<sequence>MASPLSRLANRRLLLLLTSAVLGWPSAFSSTRAAENHDLRQPPQNKPVFSASAGESNAIDSIFRARWADAAREYVLDADGRIRQPQGPEGNGLEVTPPGETASAWRLTDHSQFDSTSTDNGFPVSSECGPSPLNPEDIARLIAQAASRYGVDGDFAIAVAMAESRLDSSRNSPKGARGPMQLMPATAARLGVGDVCDPADNIDGGVRLLRDLFATYRNPLIVAAAYNAGEARIHQYGGVPPFPETVRFVAEVINRQLKLPDLERQASTGTAADPGVAGKAPSLIGTNSPGKPRQWVGGILQF</sequence>
<feature type="region of interest" description="Disordered" evidence="3">
    <location>
        <begin position="79"/>
        <end position="100"/>
    </location>
</feature>
<dbReference type="Gene3D" id="1.10.530.10">
    <property type="match status" value="1"/>
</dbReference>
<comment type="caution">
    <text evidence="6">The sequence shown here is derived from an EMBL/GenBank/DDBJ whole genome shotgun (WGS) entry which is preliminary data.</text>
</comment>
<feature type="chain" id="PRO_5045255233" evidence="4">
    <location>
        <begin position="34"/>
        <end position="302"/>
    </location>
</feature>
<accession>A0ABU8L3A9</accession>
<evidence type="ECO:0000256" key="3">
    <source>
        <dbReference type="SAM" id="MobiDB-lite"/>
    </source>
</evidence>
<evidence type="ECO:0000313" key="6">
    <source>
        <dbReference type="EMBL" id="MEI9411896.1"/>
    </source>
</evidence>
<feature type="domain" description="Transglycosylase SLT" evidence="5">
    <location>
        <begin position="141"/>
        <end position="236"/>
    </location>
</feature>
<feature type="region of interest" description="Disordered" evidence="3">
    <location>
        <begin position="111"/>
        <end position="130"/>
    </location>
</feature>
<dbReference type="PANTHER" id="PTHR37423:SF2">
    <property type="entry name" value="MEMBRANE-BOUND LYTIC MUREIN TRANSGLYCOSYLASE C"/>
    <property type="match status" value="1"/>
</dbReference>
<feature type="signal peptide" evidence="4">
    <location>
        <begin position="1"/>
        <end position="33"/>
    </location>
</feature>
<evidence type="ECO:0000256" key="1">
    <source>
        <dbReference type="ARBA" id="ARBA00007734"/>
    </source>
</evidence>
<evidence type="ECO:0000256" key="2">
    <source>
        <dbReference type="ARBA" id="ARBA00009387"/>
    </source>
</evidence>
<dbReference type="InterPro" id="IPR023346">
    <property type="entry name" value="Lysozyme-like_dom_sf"/>
</dbReference>
<gene>
    <name evidence="6" type="ORF">O7A60_24455</name>
</gene>
<name>A0ABU8L3A9_9HYPH</name>
<keyword evidence="7" id="KW-1185">Reference proteome</keyword>
<dbReference type="Proteomes" id="UP001387293">
    <property type="component" value="Unassembled WGS sequence"/>
</dbReference>
<reference evidence="6 7" key="1">
    <citation type="submission" date="2022-12" db="EMBL/GenBank/DDBJ databases">
        <authorList>
            <person name="Muema E."/>
        </authorList>
    </citation>
    <scope>NUCLEOTIDE SEQUENCE [LARGE SCALE GENOMIC DNA]</scope>
    <source>
        <strain evidence="7">1326</strain>
    </source>
</reference>
<evidence type="ECO:0000259" key="5">
    <source>
        <dbReference type="Pfam" id="PF01464"/>
    </source>
</evidence>
<dbReference type="Pfam" id="PF01464">
    <property type="entry name" value="SLT"/>
    <property type="match status" value="1"/>
</dbReference>
<comment type="similarity">
    <text evidence="2">Belongs to the virb1 family.</text>
</comment>
<dbReference type="EMBL" id="JAPYKS010000020">
    <property type="protein sequence ID" value="MEI9411896.1"/>
    <property type="molecule type" value="Genomic_DNA"/>
</dbReference>
<evidence type="ECO:0000313" key="7">
    <source>
        <dbReference type="Proteomes" id="UP001387293"/>
    </source>
</evidence>
<dbReference type="CDD" id="cd00254">
    <property type="entry name" value="LT-like"/>
    <property type="match status" value="1"/>
</dbReference>
<evidence type="ECO:0000256" key="4">
    <source>
        <dbReference type="SAM" id="SignalP"/>
    </source>
</evidence>